<evidence type="ECO:0000313" key="1">
    <source>
        <dbReference type="EMBL" id="DAE25600.1"/>
    </source>
</evidence>
<protein>
    <submittedName>
        <fullName evidence="1">Uncharacterized protein</fullName>
    </submittedName>
</protein>
<sequence>MVNLELSYAHYSVLLQSLLSRMDDLTSKIHFYTESHNSEMVTILKDDFSDVYELYVKLKNT</sequence>
<proteinExistence type="predicted"/>
<accession>A0A8S5R2M3</accession>
<reference evidence="1" key="1">
    <citation type="journal article" date="2021" name="Proc. Natl. Acad. Sci. U.S.A.">
        <title>A Catalog of Tens of Thousands of Viruses from Human Metagenomes Reveals Hidden Associations with Chronic Diseases.</title>
        <authorList>
            <person name="Tisza M.J."/>
            <person name="Buck C.B."/>
        </authorList>
    </citation>
    <scope>NUCLEOTIDE SEQUENCE</scope>
    <source>
        <strain evidence="1">Ct3hs7</strain>
    </source>
</reference>
<dbReference type="EMBL" id="BK057816">
    <property type="protein sequence ID" value="DAE25600.1"/>
    <property type="molecule type" value="Genomic_DNA"/>
</dbReference>
<organism evidence="1">
    <name type="scientific">Microviridae sp. ct3hs7</name>
    <dbReference type="NCBI Taxonomy" id="2824985"/>
    <lineage>
        <taxon>Viruses</taxon>
        <taxon>Monodnaviria</taxon>
        <taxon>Sangervirae</taxon>
        <taxon>Phixviricota</taxon>
        <taxon>Malgrandaviricetes</taxon>
        <taxon>Petitvirales</taxon>
        <taxon>Microviridae</taxon>
    </lineage>
</organism>
<name>A0A8S5R2M3_9VIRU</name>